<dbReference type="Proteomes" id="UP001169740">
    <property type="component" value="Unassembled WGS sequence"/>
</dbReference>
<protein>
    <submittedName>
        <fullName evidence="1">Uncharacterized protein</fullName>
    </submittedName>
</protein>
<reference evidence="1" key="1">
    <citation type="submission" date="2024-09" db="EMBL/GenBank/DDBJ databases">
        <authorList>
            <person name="Popovic Milovanovic T."/>
            <person name="Greer S."/>
            <person name="Ilicic R."/>
            <person name="Jelusic A."/>
            <person name="Grant M."/>
            <person name="Vicente J."/>
            <person name="Studholme D.J."/>
        </authorList>
    </citation>
    <scope>NUCLEOTIDE SEQUENCE</scope>
    <source>
        <strain evidence="1">Xp320</strain>
    </source>
</reference>
<comment type="caution">
    <text evidence="1">The sequence shown here is derived from an EMBL/GenBank/DDBJ whole genome shotgun (WGS) entry which is preliminary data.</text>
</comment>
<evidence type="ECO:0000313" key="1">
    <source>
        <dbReference type="EMBL" id="MFB8962958.1"/>
    </source>
</evidence>
<sequence>MDISLTGLVIGDATTRRPASNASAVPKITLNDLAISLFILRVFAKLRCLSDDPVHGLFDARGSASHMNTRCRQFPAAPSVLTADGFQQKKRPRRPFRFSPNRR</sequence>
<dbReference type="EMBL" id="JASVYU020000016">
    <property type="protein sequence ID" value="MFB8962958.1"/>
    <property type="molecule type" value="Genomic_DNA"/>
</dbReference>
<gene>
    <name evidence="1" type="ORF">QSH54_013870</name>
</gene>
<organism evidence="1 2">
    <name type="scientific">Xanthomonas arboricola pv. pruni</name>
    <dbReference type="NCBI Taxonomy" id="69929"/>
    <lineage>
        <taxon>Bacteria</taxon>
        <taxon>Pseudomonadati</taxon>
        <taxon>Pseudomonadota</taxon>
        <taxon>Gammaproteobacteria</taxon>
        <taxon>Lysobacterales</taxon>
        <taxon>Lysobacteraceae</taxon>
        <taxon>Xanthomonas</taxon>
    </lineage>
</organism>
<evidence type="ECO:0000313" key="2">
    <source>
        <dbReference type="Proteomes" id="UP001169740"/>
    </source>
</evidence>
<name>A0ACC6VC35_9XANT</name>
<accession>A0ACC6VC35</accession>
<proteinExistence type="predicted"/>